<proteinExistence type="predicted"/>
<gene>
    <name evidence="1" type="ORF">AC230_02615</name>
</gene>
<reference evidence="2" key="1">
    <citation type="submission" date="2015-07" db="EMBL/GenBank/DDBJ databases">
        <title>Draft genome sequence of Streptomyces sp. CMAA 1322, a bacterium isolated from Caatinga biome, from dry forest semiarid of Brazil.</title>
        <authorList>
            <person name="Santos S.N."/>
            <person name="Gacesa R."/>
            <person name="Taketani R.G."/>
            <person name="Long P.F."/>
            <person name="Melo I.S."/>
        </authorList>
    </citation>
    <scope>NUCLEOTIDE SEQUENCE [LARGE SCALE GENOMIC DNA]</scope>
    <source>
        <strain evidence="2">CMAA 1322</strain>
    </source>
</reference>
<dbReference type="Proteomes" id="UP000037288">
    <property type="component" value="Unassembled WGS sequence"/>
</dbReference>
<dbReference type="OrthoDB" id="4555333at2"/>
<dbReference type="STRING" id="1678637.AC230_02615"/>
<evidence type="ECO:0000313" key="1">
    <source>
        <dbReference type="EMBL" id="KNB53558.1"/>
    </source>
</evidence>
<comment type="caution">
    <text evidence="1">The sequence shown here is derived from an EMBL/GenBank/DDBJ whole genome shotgun (WGS) entry which is preliminary data.</text>
</comment>
<dbReference type="AlphaFoldDB" id="A0A0K9XJR7"/>
<dbReference type="EMBL" id="LFXA01000002">
    <property type="protein sequence ID" value="KNB53558.1"/>
    <property type="molecule type" value="Genomic_DNA"/>
</dbReference>
<dbReference type="PATRIC" id="fig|1678637.3.peg.568"/>
<sequence length="112" mass="12402">MYREFSVPDEQSILESLGEWPEEVEEGVHQLALCREGGETLKLSYSVLGRSVRVQWVDTSGKTVVDLFKEGATRLAVTSTGFTVSSHMGECTGEMVVEVFPVISVTERVLFT</sequence>
<organism evidence="1 2">
    <name type="scientific">Streptomyces caatingaensis</name>
    <dbReference type="NCBI Taxonomy" id="1678637"/>
    <lineage>
        <taxon>Bacteria</taxon>
        <taxon>Bacillati</taxon>
        <taxon>Actinomycetota</taxon>
        <taxon>Actinomycetes</taxon>
        <taxon>Kitasatosporales</taxon>
        <taxon>Streptomycetaceae</taxon>
        <taxon>Streptomyces</taxon>
    </lineage>
</organism>
<name>A0A0K9XJR7_9ACTN</name>
<evidence type="ECO:0000313" key="2">
    <source>
        <dbReference type="Proteomes" id="UP000037288"/>
    </source>
</evidence>
<accession>A0A0K9XJR7</accession>
<protein>
    <submittedName>
        <fullName evidence="1">Uncharacterized protein</fullName>
    </submittedName>
</protein>
<keyword evidence="2" id="KW-1185">Reference proteome</keyword>